<dbReference type="SUPFAM" id="SSF56672">
    <property type="entry name" value="DNA/RNA polymerases"/>
    <property type="match status" value="1"/>
</dbReference>
<dbReference type="Pfam" id="PF02123">
    <property type="entry name" value="RdRP_4"/>
    <property type="match status" value="1"/>
</dbReference>
<evidence type="ECO:0000256" key="3">
    <source>
        <dbReference type="ARBA" id="ARBA00022741"/>
    </source>
</evidence>
<name>A0A172QER3_9VIRU</name>
<keyword evidence="3 5" id="KW-0547">Nucleotide-binding</keyword>
<dbReference type="EC" id="2.7.7.48" evidence="5"/>
<dbReference type="GO" id="GO:0006351">
    <property type="term" value="P:DNA-templated transcription"/>
    <property type="evidence" value="ECO:0007669"/>
    <property type="project" value="InterPro"/>
</dbReference>
<keyword evidence="1 5" id="KW-0808">Transferase</keyword>
<reference evidence="6" key="1">
    <citation type="journal article" date="2016" name="J. Virol.">
        <title>Identification of diverse mycoviruses through metatranscriptomics characterization of the viromes of five major fungal plant pathogens.</title>
        <authorList>
            <person name="Marzano S.-Y.L."/>
            <person name="Nelson B.D."/>
            <person name="Ajayi-Oyetunde O."/>
            <person name="Bradley C.A."/>
            <person name="Hughes T.J."/>
            <person name="Hartman G.L."/>
            <person name="Eastburn D.M."/>
            <person name="Domier L.L."/>
        </authorList>
    </citation>
    <scope>NUCLEOTIDE SEQUENCE</scope>
    <source>
        <strain evidence="6">DBN-1</strain>
    </source>
</reference>
<dbReference type="InterPro" id="IPR001795">
    <property type="entry name" value="RNA-dir_pol_luteovirus"/>
</dbReference>
<dbReference type="EMBL" id="KU299047">
    <property type="protein sequence ID" value="AND83002.1"/>
    <property type="molecule type" value="Genomic_RNA"/>
</dbReference>
<proteinExistence type="predicted"/>
<keyword evidence="2 5" id="KW-0548">Nucleotidyltransferase</keyword>
<organism evidence="6">
    <name type="scientific">Sclerotinia sclerotiorum double-stranded RNA virus 3</name>
    <dbReference type="NCBI Taxonomy" id="1848505"/>
    <lineage>
        <taxon>Viruses</taxon>
        <taxon>Riboviria</taxon>
        <taxon>dsRNA viruses</taxon>
    </lineage>
</organism>
<dbReference type="GO" id="GO:0000166">
    <property type="term" value="F:nucleotide binding"/>
    <property type="evidence" value="ECO:0007669"/>
    <property type="project" value="UniProtKB-KW"/>
</dbReference>
<dbReference type="GO" id="GO:0003968">
    <property type="term" value="F:RNA-directed RNA polymerase activity"/>
    <property type="evidence" value="ECO:0007669"/>
    <property type="project" value="UniProtKB-KW"/>
</dbReference>
<keyword evidence="5 6" id="KW-0696">RNA-directed RNA polymerase</keyword>
<sequence length="982" mass="113353">MISLFQNNFENWVSSELNAIWDRVDGFLGSNLPWAVGIRQPQQGDWSVRKPAIHNGIETPFSRQVPTWVIGPYKTYNRVASFNKVKRLYDDGVVPKAIVTWWFLLLYPGIFPPVDLVPDSGEPLLQENLWHCQRCTAKTGNGKIELGFEYDNIKSVLELPDSNLVAKAINSCFPYITDVSSRKANVDVGHTYIWIRDHLKTDEEKEIIKSFLKYYWGCSNSFVSALLLYWVGVIRKDVNIREVLEDAGFFGTCELCWIDHFKGMHDMIRRTRTYKGFHLSPERHSKLLYIHQLIGRTGADADWETEIKDRTTRPTVKYVFDRFSQKWCDKYADKVYYSSITDVLKTVRKNNRPLESLEDYFKRAYEWIASGSASGMGSTLSREDARLLVQERLRGNEIRGNKRSVAERINYDELLAVLKSTPIQDSKAQVKLNELGKTPGRAIYSVSFYHYLLNSYCTSMIEEGLNHPSIDLQEAGLDELDTIIRRQALSKLGLVINSYDYKNFNAQHQTKHMRLVFRCVGEFYKRNYVNDPNLPIMLEVTDWVDRSFSNQWFKVPAYDEWFNCVGTLFSGVRSTTLINTLLNVAYMEGVWHSYRAIYNKTPQIASLHHGDDVLAYMKGIGESALCNEIAMKTGLVASEGKLLNDYGYGEYLRMMYYEDGQVWGSVCRSISTLVNGNWESDIHFNPEEDAKALFEQISVCIRRGFDPEVAELLKKDVFNKFVMLPKNGPKGVMRDFYLRKSALTVNKGGLGLGDLVTGEVFDGVLTQKEKTDKKKDLPDMFKLQEKLKMTNNYLHHIEEKLPYWATFRKEDKRRLINKLAWDTLGLELPNRVREKYALNEILDAKIVLKQPVPPVIPSISERNPLFNFARGVESMISDMLSFARIAKKIKVKERKVDKLKLLIPYLTFSNGYSRQDFWMYMIGYIPDDEVLDSIDSSWKGMVPNVVKAALAEYYNIIKCDINYLQSTLNYISDNISSLHLHF</sequence>
<dbReference type="InterPro" id="IPR043502">
    <property type="entry name" value="DNA/RNA_pol_sf"/>
</dbReference>
<evidence type="ECO:0000256" key="5">
    <source>
        <dbReference type="RuleBase" id="RU364050"/>
    </source>
</evidence>
<evidence type="ECO:0000256" key="2">
    <source>
        <dbReference type="ARBA" id="ARBA00022695"/>
    </source>
</evidence>
<evidence type="ECO:0000256" key="1">
    <source>
        <dbReference type="ARBA" id="ARBA00022679"/>
    </source>
</evidence>
<evidence type="ECO:0000256" key="4">
    <source>
        <dbReference type="ARBA" id="ARBA00048744"/>
    </source>
</evidence>
<dbReference type="GO" id="GO:0003723">
    <property type="term" value="F:RNA binding"/>
    <property type="evidence" value="ECO:0007669"/>
    <property type="project" value="InterPro"/>
</dbReference>
<protein>
    <recommendedName>
        <fullName evidence="5">RNA-directed RNA polymerase</fullName>
        <ecNumber evidence="5">2.7.7.48</ecNumber>
    </recommendedName>
</protein>
<evidence type="ECO:0000313" key="6">
    <source>
        <dbReference type="EMBL" id="AND83002.1"/>
    </source>
</evidence>
<comment type="catalytic activity">
    <reaction evidence="4 5">
        <text>RNA(n) + a ribonucleoside 5'-triphosphate = RNA(n+1) + diphosphate</text>
        <dbReference type="Rhea" id="RHEA:21248"/>
        <dbReference type="Rhea" id="RHEA-COMP:14527"/>
        <dbReference type="Rhea" id="RHEA-COMP:17342"/>
        <dbReference type="ChEBI" id="CHEBI:33019"/>
        <dbReference type="ChEBI" id="CHEBI:61557"/>
        <dbReference type="ChEBI" id="CHEBI:140395"/>
        <dbReference type="EC" id="2.7.7.48"/>
    </reaction>
</comment>
<keyword evidence="5" id="KW-0693">Viral RNA replication</keyword>
<accession>A0A172QER3</accession>